<dbReference type="Gene3D" id="3.30.420.40">
    <property type="match status" value="1"/>
</dbReference>
<dbReference type="AlphaFoldDB" id="A0A9W4KET8"/>
<keyword evidence="2" id="KW-1185">Reference proteome</keyword>
<dbReference type="EMBL" id="CAJVRC010000863">
    <property type="protein sequence ID" value="CAG8898662.1"/>
    <property type="molecule type" value="Genomic_DNA"/>
</dbReference>
<dbReference type="SUPFAM" id="SSF53067">
    <property type="entry name" value="Actin-like ATPase domain"/>
    <property type="match status" value="1"/>
</dbReference>
<dbReference type="Proteomes" id="UP001154252">
    <property type="component" value="Unassembled WGS sequence"/>
</dbReference>
<evidence type="ECO:0000313" key="2">
    <source>
        <dbReference type="Proteomes" id="UP001154252"/>
    </source>
</evidence>
<protein>
    <submittedName>
        <fullName evidence="1">Uncharacterized protein</fullName>
    </submittedName>
</protein>
<proteinExistence type="predicted"/>
<gene>
    <name evidence="1" type="ORF">PEGY_LOCUS5284</name>
</gene>
<comment type="caution">
    <text evidence="1">The sequence shown here is derived from an EMBL/GenBank/DDBJ whole genome shotgun (WGS) entry which is preliminary data.</text>
</comment>
<name>A0A9W4KET8_9EURO</name>
<dbReference type="PANTHER" id="PTHR14187:SF81">
    <property type="entry name" value="HSP70 FAMILY PROTEIN (AFU_ORTHOLOGUE AFUA_4G14040)"/>
    <property type="match status" value="1"/>
</dbReference>
<evidence type="ECO:0000313" key="1">
    <source>
        <dbReference type="EMBL" id="CAG8898662.1"/>
    </source>
</evidence>
<accession>A0A9W4KET8</accession>
<dbReference type="PANTHER" id="PTHR14187">
    <property type="entry name" value="ALPHA KINASE/ELONGATION FACTOR 2 KINASE"/>
    <property type="match status" value="1"/>
</dbReference>
<reference evidence="1" key="1">
    <citation type="submission" date="2021-07" db="EMBL/GenBank/DDBJ databases">
        <authorList>
            <person name="Branca A.L. A."/>
        </authorList>
    </citation>
    <scope>NUCLEOTIDE SEQUENCE</scope>
</reference>
<organism evidence="1 2">
    <name type="scientific">Penicillium egyptiacum</name>
    <dbReference type="NCBI Taxonomy" id="1303716"/>
    <lineage>
        <taxon>Eukaryota</taxon>
        <taxon>Fungi</taxon>
        <taxon>Dikarya</taxon>
        <taxon>Ascomycota</taxon>
        <taxon>Pezizomycotina</taxon>
        <taxon>Eurotiomycetes</taxon>
        <taxon>Eurotiomycetidae</taxon>
        <taxon>Eurotiales</taxon>
        <taxon>Aspergillaceae</taxon>
        <taxon>Penicillium</taxon>
    </lineage>
</organism>
<dbReference type="OrthoDB" id="2963168at2759"/>
<sequence>MEAGNGCKLVVGVDYGTTFTVGISFVLIRAGDHMGNGNIHFVNQWPPGIRNKTSGPSIISYRQDGGPHLWGFEVKPEMRSYAWTKLLLDRNPQREEFDDDLLEGVTCSEILKLPGQKETGEAVADYLSRIYHHIQQHIPREVGQLRNYEGDLSEDIATYYVTDVDPTASLEQITTVMGAKCGGTTIDSGFYQLLSHRLEGAFDRVMSQIRPGSLVMTKFETIKTEFTGEGENGWHFNFDLSAPEADRTFSNQRRRHFVF</sequence>
<dbReference type="InterPro" id="IPR043129">
    <property type="entry name" value="ATPase_NBD"/>
</dbReference>